<feature type="coiled-coil region" evidence="1">
    <location>
        <begin position="448"/>
        <end position="482"/>
    </location>
</feature>
<evidence type="ECO:0000313" key="3">
    <source>
        <dbReference type="Proteomes" id="UP000180133"/>
    </source>
</evidence>
<evidence type="ECO:0000256" key="1">
    <source>
        <dbReference type="SAM" id="Coils"/>
    </source>
</evidence>
<proteinExistence type="predicted"/>
<keyword evidence="1" id="KW-0175">Coiled coil</keyword>
<accession>A0ABX3DEN9</accession>
<reference evidence="2 3" key="1">
    <citation type="submission" date="2016-09" db="EMBL/GenBank/DDBJ databases">
        <title>Isolation, identification and antibiotic sensitivity analysis of bacterial pathogen from juvenile Hippocampus erectus with tail-rotted disease.</title>
        <authorList>
            <person name="Yang Q."/>
        </authorList>
    </citation>
    <scope>NUCLEOTIDE SEQUENCE [LARGE SCALE GENOMIC DNA]</scope>
    <source>
        <strain evidence="2 3">HM-10</strain>
    </source>
</reference>
<dbReference type="Gene3D" id="3.40.50.300">
    <property type="entry name" value="P-loop containing nucleotide triphosphate hydrolases"/>
    <property type="match status" value="1"/>
</dbReference>
<gene>
    <name evidence="2" type="ORF">BI375_03385</name>
</gene>
<dbReference type="EMBL" id="MKFT01000001">
    <property type="protein sequence ID" value="OHY96573.1"/>
    <property type="molecule type" value="Genomic_DNA"/>
</dbReference>
<name>A0ABX3DEN9_9VIBR</name>
<protein>
    <recommendedName>
        <fullName evidence="4">Rad50/SbcC-type AAA domain-containing protein</fullName>
    </recommendedName>
</protein>
<organism evidence="2 3">
    <name type="scientific">Vibrio rotiferianus</name>
    <dbReference type="NCBI Taxonomy" id="190895"/>
    <lineage>
        <taxon>Bacteria</taxon>
        <taxon>Pseudomonadati</taxon>
        <taxon>Pseudomonadota</taxon>
        <taxon>Gammaproteobacteria</taxon>
        <taxon>Vibrionales</taxon>
        <taxon>Vibrionaceae</taxon>
        <taxon>Vibrio</taxon>
    </lineage>
</organism>
<comment type="caution">
    <text evidence="2">The sequence shown here is derived from an EMBL/GenBank/DDBJ whole genome shotgun (WGS) entry which is preliminary data.</text>
</comment>
<dbReference type="Proteomes" id="UP000180133">
    <property type="component" value="Unassembled WGS sequence"/>
</dbReference>
<feature type="coiled-coil region" evidence="1">
    <location>
        <begin position="233"/>
        <end position="260"/>
    </location>
</feature>
<evidence type="ECO:0008006" key="4">
    <source>
        <dbReference type="Google" id="ProtNLM"/>
    </source>
</evidence>
<keyword evidence="3" id="KW-1185">Reference proteome</keyword>
<sequence>MMLYNPSLRVSRLIATKNSSYMYDEDFHHGINILSGCNGGGKTSIIQLLVFGMGYEVTNWKDEAGACDSVYVGLKVNGIDITIKRDINGKEKQPMWFCFMPIADALNTGIENWKKHSYSSQYGNISFSQKLFDILNIPEAKADANNNNVTIHQVLRLIYGDQSNASGNIFNIEPFDSAFKRESIGNYLLGLYDNDLYAYKIALIEEDKKLTKLVSEITAIHSVVGKTSFSREHSSIEDEKQDYLKQIVELNQEVVNSKLESFGEYKDEKSTSEKIAINNIKLKTSLYECESEIRTLQYDIEDSGQFISELKDKKLAIKDAIIVNKSISNFSFQVCPCCQSKLNSVKENSCGLCGSETNDKGEANENLLRMSSEIDLQLAESNRIIERKNKKLAVLDGKRKDLRTQLRKSISESSSIIISINNKNESKIFGCYQKIGYLEEKIENLDKIAELLNSIAELTDERDRSQKTVNDLKDKISKKENIYRLREPEVRECISKNLISVLKKDIGSEDEFASAKNIEFDFASNSISVNGKSSFSESGMVYLYNSFRLALLMTSLEKTYLRVPRFLILDGIENGGMEDSRSKNFQKAIHDLLSDSQVEFQIIFATKSIEGSLDNNDYIVGTTFTRNSKSLNFRASKA</sequence>
<dbReference type="RefSeq" id="WP_071234464.1">
    <property type="nucleotide sequence ID" value="NZ_KV861315.1"/>
</dbReference>
<dbReference type="InterPro" id="IPR027417">
    <property type="entry name" value="P-loop_NTPase"/>
</dbReference>
<evidence type="ECO:0000313" key="2">
    <source>
        <dbReference type="EMBL" id="OHY96573.1"/>
    </source>
</evidence>